<feature type="region of interest" description="Disordered" evidence="1">
    <location>
        <begin position="99"/>
        <end position="119"/>
    </location>
</feature>
<name>A0A4D5RWC1_IXOSC</name>
<dbReference type="AlphaFoldDB" id="A0A4D5RWC1"/>
<feature type="compositionally biased region" description="Low complexity" evidence="1">
    <location>
        <begin position="99"/>
        <end position="115"/>
    </location>
</feature>
<protein>
    <submittedName>
        <fullName evidence="2">Uncharacterized protein</fullName>
    </submittedName>
</protein>
<sequence length="160" mass="18267">MRRRRPPLSWACCCTGTGRSWRRNWPSGCRCPPGPWPRCCRPSTASSSATTRSCGPCRGDAQTPTARWWTAPLRTWKSRCAKPTWSCRRRTRTCTPWSRPCTRRTTCSPSSSRSTRTSRTRCRRRTTSCATGWRSWSTSWAGCRRGRKSWTCTCRSACSG</sequence>
<evidence type="ECO:0000256" key="1">
    <source>
        <dbReference type="SAM" id="MobiDB-lite"/>
    </source>
</evidence>
<organism evidence="2">
    <name type="scientific">Ixodes scapularis</name>
    <name type="common">Black-legged tick</name>
    <name type="synonym">Deer tick</name>
    <dbReference type="NCBI Taxonomy" id="6945"/>
    <lineage>
        <taxon>Eukaryota</taxon>
        <taxon>Metazoa</taxon>
        <taxon>Ecdysozoa</taxon>
        <taxon>Arthropoda</taxon>
        <taxon>Chelicerata</taxon>
        <taxon>Arachnida</taxon>
        <taxon>Acari</taxon>
        <taxon>Parasitiformes</taxon>
        <taxon>Ixodida</taxon>
        <taxon>Ixodoidea</taxon>
        <taxon>Ixodidae</taxon>
        <taxon>Ixodinae</taxon>
        <taxon>Ixodes</taxon>
    </lineage>
</organism>
<accession>A0A4D5RWC1</accession>
<proteinExistence type="predicted"/>
<evidence type="ECO:0000313" key="2">
    <source>
        <dbReference type="EMBL" id="MOY41329.1"/>
    </source>
</evidence>
<reference evidence="2" key="1">
    <citation type="submission" date="2019-04" db="EMBL/GenBank/DDBJ databases">
        <title>An insight into the mialome of Ixodes scapularis.</title>
        <authorList>
            <person name="Ribeiro J.M."/>
            <person name="Mather T.N."/>
            <person name="Karim S."/>
        </authorList>
    </citation>
    <scope>NUCLEOTIDE SEQUENCE</scope>
</reference>
<dbReference type="EMBL" id="GHJT01007358">
    <property type="protein sequence ID" value="MOY41329.1"/>
    <property type="molecule type" value="Transcribed_RNA"/>
</dbReference>